<accession>A0ABT5SZT0</accession>
<name>A0ABT5SZT0_9PSEU</name>
<feature type="transmembrane region" description="Helical" evidence="1">
    <location>
        <begin position="122"/>
        <end position="141"/>
    </location>
</feature>
<dbReference type="EMBL" id="JAQZAO010000012">
    <property type="protein sequence ID" value="MDD7968381.1"/>
    <property type="molecule type" value="Genomic_DNA"/>
</dbReference>
<feature type="transmembrane region" description="Helical" evidence="1">
    <location>
        <begin position="74"/>
        <end position="102"/>
    </location>
</feature>
<comment type="caution">
    <text evidence="2">The sequence shown here is derived from an EMBL/GenBank/DDBJ whole genome shotgun (WGS) entry which is preliminary data.</text>
</comment>
<dbReference type="InterPro" id="IPR000462">
    <property type="entry name" value="CDP-OH_P_trans"/>
</dbReference>
<feature type="transmembrane region" description="Helical" evidence="1">
    <location>
        <begin position="169"/>
        <end position="188"/>
    </location>
</feature>
<gene>
    <name evidence="2" type="ORF">PGB27_23815</name>
</gene>
<keyword evidence="1" id="KW-1133">Transmembrane helix</keyword>
<sequence>MDDHEDYVERWSRAHGDYDVAGSRPARAWLRISHVLAAPLARRAVPPSWVTGVGGVGAVAIAGVAALGGRWALLAAALVVVVALLDGVDGAVAELTGAATAWGRVLDQIVDRVGDVSMVTALWLLGAPGPVCAAAAVLTVLDESIRSSASAAGMTETGVVTIAERPARLVIGGVALGVAGIVPSMAVLVVTVAAALWALLALLATTQLVVNVRRRLRGRPRHPGDAGT</sequence>
<evidence type="ECO:0000256" key="1">
    <source>
        <dbReference type="SAM" id="Phobius"/>
    </source>
</evidence>
<dbReference type="InterPro" id="IPR043130">
    <property type="entry name" value="CDP-OH_PTrfase_TM_dom"/>
</dbReference>
<dbReference type="Proteomes" id="UP001300763">
    <property type="component" value="Unassembled WGS sequence"/>
</dbReference>
<dbReference type="RefSeq" id="WP_274202914.1">
    <property type="nucleotide sequence ID" value="NZ_JAQZAO010000012.1"/>
</dbReference>
<keyword evidence="1" id="KW-0812">Transmembrane</keyword>
<dbReference type="Pfam" id="PF01066">
    <property type="entry name" value="CDP-OH_P_transf"/>
    <property type="match status" value="1"/>
</dbReference>
<keyword evidence="3" id="KW-1185">Reference proteome</keyword>
<evidence type="ECO:0000313" key="2">
    <source>
        <dbReference type="EMBL" id="MDD7968381.1"/>
    </source>
</evidence>
<protein>
    <submittedName>
        <fullName evidence="2">CDP-alcohol phosphatidyltransferase family protein</fullName>
    </submittedName>
</protein>
<reference evidence="2 3" key="1">
    <citation type="submission" date="2023-02" db="EMBL/GenBank/DDBJ databases">
        <title>Genome sequencing required for Actinomycetospora new species description.</title>
        <authorList>
            <person name="Saimee Y."/>
            <person name="Duangmal K."/>
        </authorList>
    </citation>
    <scope>NUCLEOTIDE SEQUENCE [LARGE SCALE GENOMIC DNA]</scope>
    <source>
        <strain evidence="2 3">DW7H6</strain>
    </source>
</reference>
<organism evidence="2 3">
    <name type="scientific">Actinomycetospora lemnae</name>
    <dbReference type="NCBI Taxonomy" id="3019891"/>
    <lineage>
        <taxon>Bacteria</taxon>
        <taxon>Bacillati</taxon>
        <taxon>Actinomycetota</taxon>
        <taxon>Actinomycetes</taxon>
        <taxon>Pseudonocardiales</taxon>
        <taxon>Pseudonocardiaceae</taxon>
        <taxon>Actinomycetospora</taxon>
    </lineage>
</organism>
<feature type="transmembrane region" description="Helical" evidence="1">
    <location>
        <begin position="49"/>
        <end position="67"/>
    </location>
</feature>
<feature type="transmembrane region" description="Helical" evidence="1">
    <location>
        <begin position="194"/>
        <end position="212"/>
    </location>
</feature>
<evidence type="ECO:0000313" key="3">
    <source>
        <dbReference type="Proteomes" id="UP001300763"/>
    </source>
</evidence>
<proteinExistence type="predicted"/>
<dbReference type="Gene3D" id="1.20.120.1760">
    <property type="match status" value="1"/>
</dbReference>
<keyword evidence="1" id="KW-0472">Membrane</keyword>